<evidence type="ECO:0000256" key="4">
    <source>
        <dbReference type="SAM" id="MobiDB-lite"/>
    </source>
</evidence>
<evidence type="ECO:0000256" key="2">
    <source>
        <dbReference type="ARBA" id="ARBA00023122"/>
    </source>
</evidence>
<dbReference type="InterPro" id="IPR050511">
    <property type="entry name" value="AMPK_gamma/SDS23_families"/>
</dbReference>
<reference evidence="6" key="1">
    <citation type="submission" date="2015-02" db="EMBL/GenBank/DDBJ databases">
        <title>A transcriptome of Wollemia nobilis - a relic of Gondwana.</title>
        <authorList>
            <person name="Chia J.Y."/>
            <person name="Leong Y.S."/>
            <person name="Abdul Karim S."/>
            <person name="Wan Azmi N."/>
            <person name="Hercus R."/>
            <person name="Croft L."/>
        </authorList>
    </citation>
    <scope>NUCLEOTIDE SEQUENCE</scope>
    <source>
        <strain evidence="6">MaeBrown</strain>
        <tissue evidence="6">Leaf</tissue>
    </source>
</reference>
<dbReference type="PANTHER" id="PTHR13780">
    <property type="entry name" value="AMP-ACTIVATED PROTEIN KINASE, GAMMA REGULATORY SUBUNIT"/>
    <property type="match status" value="1"/>
</dbReference>
<feature type="domain" description="CBS" evidence="5">
    <location>
        <begin position="379"/>
        <end position="447"/>
    </location>
</feature>
<dbReference type="PANTHER" id="PTHR13780:SF46">
    <property type="entry name" value="CBS DOMAIN-CONTAINING PROTEIN CBSX6"/>
    <property type="match status" value="1"/>
</dbReference>
<sequence length="451" mass="49177">MASLFLYHVIGDLTVGKPELVEFPDSASVAEAIVTIRDCTECGIPVWKERPPEKSGVPESAGSRQERFVGILNALDIVAHLSTESSLNDAEAALKVPVSQIVVPNNSLLRQVAPATRLVDALEIMKQGVRRLLVQRTVGWKGMSKRFSVLYNGKWLNPSDADEVSAEEKWCCLSREDMIRFLIGYLGKLAPLPLTSIEALGAISQQPLTLDSRAPAREAVRALGHDPPAIAVVEEEDNRGCRVIGDISAFKLWKTDHVSAAWALANLTAGEFVMGVEDIVPLSACSSRDALLKLSDQGGPKNHKKPNSSLKLGNASAPRATEGNRRKPNALSTVKEEDANGSSGSAKEWKHKGNSRRFSTRTLDFVNLYFDNSATEKSMSPRPYRGRSAPLTCRPSNSLAAVMAQMLAHRATHVWVTEQREDDDYEILTGIVTYADILTAVTKPTTLPNTN</sequence>
<dbReference type="PROSITE" id="PS51371">
    <property type="entry name" value="CBS"/>
    <property type="match status" value="1"/>
</dbReference>
<evidence type="ECO:0000259" key="5">
    <source>
        <dbReference type="PROSITE" id="PS51371"/>
    </source>
</evidence>
<organism evidence="6">
    <name type="scientific">Wollemia nobilis</name>
    <dbReference type="NCBI Taxonomy" id="56998"/>
    <lineage>
        <taxon>Eukaryota</taxon>
        <taxon>Viridiplantae</taxon>
        <taxon>Streptophyta</taxon>
        <taxon>Embryophyta</taxon>
        <taxon>Tracheophyta</taxon>
        <taxon>Spermatophyta</taxon>
        <taxon>Pinopsida</taxon>
        <taxon>Pinidae</taxon>
        <taxon>Conifers II</taxon>
        <taxon>Araucariales</taxon>
        <taxon>Araucariaceae</taxon>
        <taxon>Wollemia</taxon>
    </lineage>
</organism>
<dbReference type="InterPro" id="IPR000644">
    <property type="entry name" value="CBS_dom"/>
</dbReference>
<dbReference type="EMBL" id="GCHU01029026">
    <property type="protein sequence ID" value="JAG85276.1"/>
    <property type="molecule type" value="Transcribed_RNA"/>
</dbReference>
<proteinExistence type="predicted"/>
<evidence type="ECO:0000256" key="3">
    <source>
        <dbReference type="PROSITE-ProRule" id="PRU00703"/>
    </source>
</evidence>
<dbReference type="Gene3D" id="3.10.580.10">
    <property type="entry name" value="CBS-domain"/>
    <property type="match status" value="2"/>
</dbReference>
<dbReference type="AlphaFoldDB" id="A0A0C9RFW6"/>
<dbReference type="GO" id="GO:0005634">
    <property type="term" value="C:nucleus"/>
    <property type="evidence" value="ECO:0007669"/>
    <property type="project" value="TreeGrafter"/>
</dbReference>
<evidence type="ECO:0000256" key="1">
    <source>
        <dbReference type="ARBA" id="ARBA00022737"/>
    </source>
</evidence>
<keyword evidence="2 3" id="KW-0129">CBS domain</keyword>
<protein>
    <submittedName>
        <fullName evidence="6">TSA: Wollemia nobilis Ref_Wollemi_Transcript_29246_2074 transcribed RNA sequence</fullName>
    </submittedName>
</protein>
<dbReference type="Pfam" id="PF00571">
    <property type="entry name" value="CBS"/>
    <property type="match status" value="1"/>
</dbReference>
<name>A0A0C9RFW6_9CONI</name>
<dbReference type="SUPFAM" id="SSF54631">
    <property type="entry name" value="CBS-domain pair"/>
    <property type="match status" value="2"/>
</dbReference>
<feature type="region of interest" description="Disordered" evidence="4">
    <location>
        <begin position="294"/>
        <end position="353"/>
    </location>
</feature>
<dbReference type="GO" id="GO:0005737">
    <property type="term" value="C:cytoplasm"/>
    <property type="evidence" value="ECO:0007669"/>
    <property type="project" value="TreeGrafter"/>
</dbReference>
<dbReference type="InterPro" id="IPR046342">
    <property type="entry name" value="CBS_dom_sf"/>
</dbReference>
<accession>A0A0C9RFW6</accession>
<keyword evidence="1" id="KW-0677">Repeat</keyword>
<evidence type="ECO:0000313" key="6">
    <source>
        <dbReference type="EMBL" id="JAG85276.1"/>
    </source>
</evidence>